<dbReference type="PROSITE" id="PS01315">
    <property type="entry name" value="CDS"/>
    <property type="match status" value="1"/>
</dbReference>
<comment type="catalytic activity">
    <reaction evidence="1 18">
        <text>a 1,2-diacyl-sn-glycero-3-phosphate + CTP + H(+) = a CDP-1,2-diacyl-sn-glycerol + diphosphate</text>
        <dbReference type="Rhea" id="RHEA:16229"/>
        <dbReference type="ChEBI" id="CHEBI:15378"/>
        <dbReference type="ChEBI" id="CHEBI:33019"/>
        <dbReference type="ChEBI" id="CHEBI:37563"/>
        <dbReference type="ChEBI" id="CHEBI:58332"/>
        <dbReference type="ChEBI" id="CHEBI:58608"/>
        <dbReference type="EC" id="2.7.7.41"/>
    </reaction>
</comment>
<keyword evidence="11 18" id="KW-0812">Transmembrane</keyword>
<keyword evidence="8" id="KW-1003">Cell membrane</keyword>
<dbReference type="GO" id="GO:0005886">
    <property type="term" value="C:plasma membrane"/>
    <property type="evidence" value="ECO:0007669"/>
    <property type="project" value="UniProtKB-SubCell"/>
</dbReference>
<evidence type="ECO:0000256" key="7">
    <source>
        <dbReference type="ARBA" id="ARBA00019373"/>
    </source>
</evidence>
<keyword evidence="16" id="KW-0594">Phospholipid biosynthesis</keyword>
<feature type="transmembrane region" description="Helical" evidence="19">
    <location>
        <begin position="132"/>
        <end position="150"/>
    </location>
</feature>
<evidence type="ECO:0000256" key="1">
    <source>
        <dbReference type="ARBA" id="ARBA00001698"/>
    </source>
</evidence>
<evidence type="ECO:0000256" key="15">
    <source>
        <dbReference type="ARBA" id="ARBA00023136"/>
    </source>
</evidence>
<evidence type="ECO:0000256" key="12">
    <source>
        <dbReference type="ARBA" id="ARBA00022695"/>
    </source>
</evidence>
<feature type="transmembrane region" description="Helical" evidence="19">
    <location>
        <begin position="65"/>
        <end position="94"/>
    </location>
</feature>
<evidence type="ECO:0000256" key="2">
    <source>
        <dbReference type="ARBA" id="ARBA00004651"/>
    </source>
</evidence>
<evidence type="ECO:0000256" key="11">
    <source>
        <dbReference type="ARBA" id="ARBA00022692"/>
    </source>
</evidence>
<feature type="transmembrane region" description="Helical" evidence="19">
    <location>
        <begin position="12"/>
        <end position="45"/>
    </location>
</feature>
<feature type="transmembrane region" description="Helical" evidence="19">
    <location>
        <begin position="106"/>
        <end position="126"/>
    </location>
</feature>
<comment type="pathway">
    <text evidence="4">Lipid metabolism.</text>
</comment>
<evidence type="ECO:0000256" key="4">
    <source>
        <dbReference type="ARBA" id="ARBA00005189"/>
    </source>
</evidence>
<evidence type="ECO:0000256" key="8">
    <source>
        <dbReference type="ARBA" id="ARBA00022475"/>
    </source>
</evidence>
<proteinExistence type="inferred from homology"/>
<dbReference type="OrthoDB" id="9799199at2"/>
<evidence type="ECO:0000256" key="9">
    <source>
        <dbReference type="ARBA" id="ARBA00022516"/>
    </source>
</evidence>
<protein>
    <recommendedName>
        <fullName evidence="7 18">Phosphatidate cytidylyltransferase</fullName>
        <ecNumber evidence="6 18">2.7.7.41</ecNumber>
    </recommendedName>
</protein>
<dbReference type="EC" id="2.7.7.41" evidence="6 18"/>
<evidence type="ECO:0000256" key="3">
    <source>
        <dbReference type="ARBA" id="ARBA00005119"/>
    </source>
</evidence>
<keyword evidence="13 19" id="KW-1133">Transmembrane helix</keyword>
<dbReference type="RefSeq" id="WP_097070096.1">
    <property type="nucleotide sequence ID" value="NZ_OBMT01000006.1"/>
</dbReference>
<evidence type="ECO:0000313" key="20">
    <source>
        <dbReference type="EMBL" id="SOC08098.1"/>
    </source>
</evidence>
<keyword evidence="15 19" id="KW-0472">Membrane</keyword>
<dbReference type="InterPro" id="IPR000374">
    <property type="entry name" value="PC_trans"/>
</dbReference>
<keyword evidence="9" id="KW-0444">Lipid biosynthesis</keyword>
<dbReference type="PANTHER" id="PTHR46382:SF1">
    <property type="entry name" value="PHOSPHATIDATE CYTIDYLYLTRANSFERASE"/>
    <property type="match status" value="1"/>
</dbReference>
<comment type="similarity">
    <text evidence="5 18">Belongs to the CDS family.</text>
</comment>
<dbReference type="Pfam" id="PF01148">
    <property type="entry name" value="CTP_transf_1"/>
    <property type="match status" value="1"/>
</dbReference>
<comment type="subcellular location">
    <subcellularLocation>
        <location evidence="2">Cell membrane</location>
        <topology evidence="2">Multi-pass membrane protein</topology>
    </subcellularLocation>
</comment>
<reference evidence="21" key="1">
    <citation type="submission" date="2017-08" db="EMBL/GenBank/DDBJ databases">
        <authorList>
            <person name="Varghese N."/>
            <person name="Submissions S."/>
        </authorList>
    </citation>
    <scope>NUCLEOTIDE SEQUENCE [LARGE SCALE GENOMIC DNA]</scope>
    <source>
        <strain evidence="21">JA276</strain>
    </source>
</reference>
<evidence type="ECO:0000256" key="5">
    <source>
        <dbReference type="ARBA" id="ARBA00010185"/>
    </source>
</evidence>
<dbReference type="AlphaFoldDB" id="A0A285SQ23"/>
<sequence>MSANWSDLRARTLSGLAMVAVGAFAIWSGGIVFGLLAVLVVTLMVWELAAMTTPEGTSGTQAKGLAALAGGLTLLVLFLPNAITRIALLLPVIIGTLMPRRDRTIFASYAFFVMATGYALIMLRGWVGALGILWLVAVVVISDVAGYFAGRALGGPKFWPRVSPKKTWSGTVAGWIGAAGVGALFWALGMGSWVLVPLSPLIALAGQMGDIAESAIKRRMGVKDSSALIPGHGGLLDRFDALIGAVSILLLIYPLLPRNFFGG</sequence>
<keyword evidence="17" id="KW-1208">Phospholipid metabolism</keyword>
<dbReference type="EMBL" id="OBMT01000006">
    <property type="protein sequence ID" value="SOC08098.1"/>
    <property type="molecule type" value="Genomic_DNA"/>
</dbReference>
<evidence type="ECO:0000256" key="13">
    <source>
        <dbReference type="ARBA" id="ARBA00022989"/>
    </source>
</evidence>
<name>A0A285SQ23_9RHOB</name>
<dbReference type="Proteomes" id="UP000219111">
    <property type="component" value="Unassembled WGS sequence"/>
</dbReference>
<evidence type="ECO:0000256" key="16">
    <source>
        <dbReference type="ARBA" id="ARBA00023209"/>
    </source>
</evidence>
<dbReference type="GO" id="GO:0016024">
    <property type="term" value="P:CDP-diacylglycerol biosynthetic process"/>
    <property type="evidence" value="ECO:0007669"/>
    <property type="project" value="UniProtKB-UniPathway"/>
</dbReference>
<evidence type="ECO:0000256" key="6">
    <source>
        <dbReference type="ARBA" id="ARBA00012487"/>
    </source>
</evidence>
<feature type="transmembrane region" description="Helical" evidence="19">
    <location>
        <begin position="239"/>
        <end position="256"/>
    </location>
</feature>
<evidence type="ECO:0000256" key="14">
    <source>
        <dbReference type="ARBA" id="ARBA00023098"/>
    </source>
</evidence>
<evidence type="ECO:0000256" key="17">
    <source>
        <dbReference type="ARBA" id="ARBA00023264"/>
    </source>
</evidence>
<feature type="transmembrane region" description="Helical" evidence="19">
    <location>
        <begin position="171"/>
        <end position="196"/>
    </location>
</feature>
<evidence type="ECO:0000256" key="19">
    <source>
        <dbReference type="SAM" id="Phobius"/>
    </source>
</evidence>
<evidence type="ECO:0000256" key="10">
    <source>
        <dbReference type="ARBA" id="ARBA00022679"/>
    </source>
</evidence>
<organism evidence="20 21">
    <name type="scientific">Rhodobacter maris</name>
    <dbReference type="NCBI Taxonomy" id="446682"/>
    <lineage>
        <taxon>Bacteria</taxon>
        <taxon>Pseudomonadati</taxon>
        <taxon>Pseudomonadota</taxon>
        <taxon>Alphaproteobacteria</taxon>
        <taxon>Rhodobacterales</taxon>
        <taxon>Rhodobacter group</taxon>
        <taxon>Rhodobacter</taxon>
    </lineage>
</organism>
<dbReference type="UniPathway" id="UPA00557">
    <property type="reaction ID" value="UER00614"/>
</dbReference>
<keyword evidence="10 18" id="KW-0808">Transferase</keyword>
<keyword evidence="14" id="KW-0443">Lipid metabolism</keyword>
<dbReference type="GO" id="GO:0004605">
    <property type="term" value="F:phosphatidate cytidylyltransferase activity"/>
    <property type="evidence" value="ECO:0007669"/>
    <property type="project" value="UniProtKB-EC"/>
</dbReference>
<gene>
    <name evidence="20" type="ORF">SAMN05877831_106144</name>
</gene>
<evidence type="ECO:0000256" key="18">
    <source>
        <dbReference type="RuleBase" id="RU003938"/>
    </source>
</evidence>
<keyword evidence="21" id="KW-1185">Reference proteome</keyword>
<keyword evidence="12 18" id="KW-0548">Nucleotidyltransferase</keyword>
<comment type="pathway">
    <text evidence="3 18">Phospholipid metabolism; CDP-diacylglycerol biosynthesis; CDP-diacylglycerol from sn-glycerol 3-phosphate: step 3/3.</text>
</comment>
<dbReference type="PANTHER" id="PTHR46382">
    <property type="entry name" value="PHOSPHATIDATE CYTIDYLYLTRANSFERASE"/>
    <property type="match status" value="1"/>
</dbReference>
<accession>A0A285SQ23</accession>
<evidence type="ECO:0000313" key="21">
    <source>
        <dbReference type="Proteomes" id="UP000219111"/>
    </source>
</evidence>